<sequence length="118" mass="12778">MDIPKDLVAASAAPMVLSILAESDSYGYAILGRVREPVRGRARLDGGAALPLLHRLERQGHIEATWGSSETGRRRKYYALTGEGREALATHVSQWRTVAAALESAWGRMDFGGQVSLA</sequence>
<evidence type="ECO:0000313" key="2">
    <source>
        <dbReference type="EMBL" id="GMA35311.1"/>
    </source>
</evidence>
<dbReference type="GO" id="GO:0003677">
    <property type="term" value="F:DNA binding"/>
    <property type="evidence" value="ECO:0007669"/>
    <property type="project" value="UniProtKB-KW"/>
</dbReference>
<dbReference type="InterPro" id="IPR005149">
    <property type="entry name" value="Tscrpt_reg_PadR_N"/>
</dbReference>
<keyword evidence="2" id="KW-0238">DNA-binding</keyword>
<dbReference type="PANTHER" id="PTHR33169">
    <property type="entry name" value="PADR-FAMILY TRANSCRIPTIONAL REGULATOR"/>
    <property type="match status" value="1"/>
</dbReference>
<dbReference type="PANTHER" id="PTHR33169:SF25">
    <property type="entry name" value="DNA-BINDING PROTEIN YIZB-RELATED"/>
    <property type="match status" value="1"/>
</dbReference>
<evidence type="ECO:0000259" key="1">
    <source>
        <dbReference type="Pfam" id="PF03551"/>
    </source>
</evidence>
<dbReference type="SUPFAM" id="SSF46785">
    <property type="entry name" value="Winged helix' DNA-binding domain"/>
    <property type="match status" value="1"/>
</dbReference>
<feature type="domain" description="Transcription regulator PadR N-terminal" evidence="1">
    <location>
        <begin position="16"/>
        <end position="89"/>
    </location>
</feature>
<gene>
    <name evidence="2" type="primary">ywzG</name>
    <name evidence="2" type="ORF">GCM10025876_15150</name>
</gene>
<name>A0ABQ6IDN6_9MICO</name>
<dbReference type="EMBL" id="BSUN01000001">
    <property type="protein sequence ID" value="GMA35311.1"/>
    <property type="molecule type" value="Genomic_DNA"/>
</dbReference>
<comment type="caution">
    <text evidence="2">The sequence shown here is derived from an EMBL/GenBank/DDBJ whole genome shotgun (WGS) entry which is preliminary data.</text>
</comment>
<reference evidence="3" key="1">
    <citation type="journal article" date="2019" name="Int. J. Syst. Evol. Microbiol.">
        <title>The Global Catalogue of Microorganisms (GCM) 10K type strain sequencing project: providing services to taxonomists for standard genome sequencing and annotation.</title>
        <authorList>
            <consortium name="The Broad Institute Genomics Platform"/>
            <consortium name="The Broad Institute Genome Sequencing Center for Infectious Disease"/>
            <person name="Wu L."/>
            <person name="Ma J."/>
        </authorList>
    </citation>
    <scope>NUCLEOTIDE SEQUENCE [LARGE SCALE GENOMIC DNA]</scope>
    <source>
        <strain evidence="3">NBRC 112299</strain>
    </source>
</reference>
<dbReference type="InterPro" id="IPR036388">
    <property type="entry name" value="WH-like_DNA-bd_sf"/>
</dbReference>
<dbReference type="RefSeq" id="WP_284327900.1">
    <property type="nucleotide sequence ID" value="NZ_BSUN01000001.1"/>
</dbReference>
<dbReference type="InterPro" id="IPR036390">
    <property type="entry name" value="WH_DNA-bd_sf"/>
</dbReference>
<dbReference type="Proteomes" id="UP001157125">
    <property type="component" value="Unassembled WGS sequence"/>
</dbReference>
<evidence type="ECO:0000313" key="3">
    <source>
        <dbReference type="Proteomes" id="UP001157125"/>
    </source>
</evidence>
<dbReference type="Pfam" id="PF03551">
    <property type="entry name" value="PadR"/>
    <property type="match status" value="1"/>
</dbReference>
<dbReference type="Gene3D" id="1.10.10.10">
    <property type="entry name" value="Winged helix-like DNA-binding domain superfamily/Winged helix DNA-binding domain"/>
    <property type="match status" value="1"/>
</dbReference>
<proteinExistence type="predicted"/>
<accession>A0ABQ6IDN6</accession>
<keyword evidence="3" id="KW-1185">Reference proteome</keyword>
<protein>
    <submittedName>
        <fullName evidence="2">DNA-binding protein YwzG</fullName>
    </submittedName>
</protein>
<organism evidence="2 3">
    <name type="scientific">Demequina litorisediminis</name>
    <dbReference type="NCBI Taxonomy" id="1849022"/>
    <lineage>
        <taxon>Bacteria</taxon>
        <taxon>Bacillati</taxon>
        <taxon>Actinomycetota</taxon>
        <taxon>Actinomycetes</taxon>
        <taxon>Micrococcales</taxon>
        <taxon>Demequinaceae</taxon>
        <taxon>Demequina</taxon>
    </lineage>
</organism>
<dbReference type="InterPro" id="IPR052509">
    <property type="entry name" value="Metal_resp_DNA-bind_regulator"/>
</dbReference>